<gene>
    <name evidence="3" type="ORF">VV02_22905</name>
</gene>
<keyword evidence="4" id="KW-1185">Reference proteome</keyword>
<protein>
    <recommendedName>
        <fullName evidence="5">SAM-dependent methyltransferase</fullName>
    </recommendedName>
</protein>
<dbReference type="InterPro" id="IPR038375">
    <property type="entry name" value="NDUFAF7_sf"/>
</dbReference>
<organism evidence="3 4">
    <name type="scientific">Luteipulveratus mongoliensis</name>
    <dbReference type="NCBI Taxonomy" id="571913"/>
    <lineage>
        <taxon>Bacteria</taxon>
        <taxon>Bacillati</taxon>
        <taxon>Actinomycetota</taxon>
        <taxon>Actinomycetes</taxon>
        <taxon>Micrococcales</taxon>
        <taxon>Dermacoccaceae</taxon>
        <taxon>Luteipulveratus</taxon>
    </lineage>
</organism>
<name>A0A0K1JMW1_9MICO</name>
<dbReference type="Proteomes" id="UP000066480">
    <property type="component" value="Chromosome"/>
</dbReference>
<dbReference type="AlphaFoldDB" id="A0A0K1JMW1"/>
<dbReference type="PATRIC" id="fig|571913.6.peg.4641"/>
<dbReference type="SUPFAM" id="SSF53335">
    <property type="entry name" value="S-adenosyl-L-methionine-dependent methyltransferases"/>
    <property type="match status" value="1"/>
</dbReference>
<dbReference type="STRING" id="571913.VV02_22905"/>
<evidence type="ECO:0000256" key="2">
    <source>
        <dbReference type="ARBA" id="ARBA00022679"/>
    </source>
</evidence>
<evidence type="ECO:0000313" key="3">
    <source>
        <dbReference type="EMBL" id="AKU18046.1"/>
    </source>
</evidence>
<evidence type="ECO:0008006" key="5">
    <source>
        <dbReference type="Google" id="ProtNLM"/>
    </source>
</evidence>
<keyword evidence="2" id="KW-0808">Transferase</keyword>
<evidence type="ECO:0000256" key="1">
    <source>
        <dbReference type="ARBA" id="ARBA00022603"/>
    </source>
</evidence>
<accession>A0A0K1JMW1</accession>
<dbReference type="Pfam" id="PF02636">
    <property type="entry name" value="Methyltransf_28"/>
    <property type="match status" value="1"/>
</dbReference>
<dbReference type="Gene3D" id="3.40.50.12710">
    <property type="match status" value="1"/>
</dbReference>
<keyword evidence="1" id="KW-0489">Methyltransferase</keyword>
<dbReference type="InterPro" id="IPR003788">
    <property type="entry name" value="NDUFAF7"/>
</dbReference>
<dbReference type="GO" id="GO:0035243">
    <property type="term" value="F:protein-arginine omega-N symmetric methyltransferase activity"/>
    <property type="evidence" value="ECO:0007669"/>
    <property type="project" value="TreeGrafter"/>
</dbReference>
<reference evidence="3 4" key="1">
    <citation type="submission" date="2015-03" db="EMBL/GenBank/DDBJ databases">
        <title>Luteipulveratus halotolerans sp. nov., a novel actinobacterium (Dermacoccaceae) from Sarawak, Malaysia.</title>
        <authorList>
            <person name="Juboi H."/>
            <person name="Basik A."/>
            <person name="Shamsul S.S."/>
            <person name="Arnold P."/>
            <person name="Schmitt E.K."/>
            <person name="Sanglier J.-J."/>
            <person name="Yeo T."/>
        </authorList>
    </citation>
    <scope>NUCLEOTIDE SEQUENCE [LARGE SCALE GENOMIC DNA]</scope>
    <source>
        <strain evidence="3 4">MN07-A0370</strain>
    </source>
</reference>
<dbReference type="OrthoDB" id="4856867at2"/>
<dbReference type="RefSeq" id="WP_052595378.1">
    <property type="nucleotide sequence ID" value="NZ_CP011112.1"/>
</dbReference>
<dbReference type="EMBL" id="CP011112">
    <property type="protein sequence ID" value="AKU18046.1"/>
    <property type="molecule type" value="Genomic_DNA"/>
</dbReference>
<sequence length="325" mass="34768">MPSQPWESAWQRALYGPHGFYRQDAGPAAHFATSAQGVPGVGSLLARAVSLLARRYDVTHVVEVGAGRGELLSSLHAVDPDLQLHGLDVVERPAVLPADIAWTVSPGGRALPDTPADLTDVLVIAHEWLDVVPMVVAEVGENGSLREVDVDADGNETLGSLVEDADLQWCQRYWPTLGDETIGRRVEVGRTRDGAWDDLCSRVRRGVVIGVDYGHREGDRPAYGTLTGYRDGGQVRPVPDGRCDITAHVAVDSLATSWTTTQRELFAELGLVAAPPAHALASSDPVAYLMALAERSAALAATASPGLGDFWWFAREIGATPTLVE</sequence>
<dbReference type="PANTHER" id="PTHR12049">
    <property type="entry name" value="PROTEIN ARGININE METHYLTRANSFERASE NDUFAF7, MITOCHONDRIAL"/>
    <property type="match status" value="1"/>
</dbReference>
<dbReference type="PANTHER" id="PTHR12049:SF7">
    <property type="entry name" value="PROTEIN ARGININE METHYLTRANSFERASE NDUFAF7, MITOCHONDRIAL"/>
    <property type="match status" value="1"/>
</dbReference>
<dbReference type="GO" id="GO:0032259">
    <property type="term" value="P:methylation"/>
    <property type="evidence" value="ECO:0007669"/>
    <property type="project" value="UniProtKB-KW"/>
</dbReference>
<dbReference type="KEGG" id="lmoi:VV02_22905"/>
<proteinExistence type="predicted"/>
<evidence type="ECO:0000313" key="4">
    <source>
        <dbReference type="Proteomes" id="UP000066480"/>
    </source>
</evidence>
<dbReference type="InterPro" id="IPR029063">
    <property type="entry name" value="SAM-dependent_MTases_sf"/>
</dbReference>